<dbReference type="SUPFAM" id="SSF54637">
    <property type="entry name" value="Thioesterase/thiol ester dehydrase-isomerase"/>
    <property type="match status" value="1"/>
</dbReference>
<name>A0A1M7PHK7_9ACTN</name>
<dbReference type="Pfam" id="PF13279">
    <property type="entry name" value="4HBT_2"/>
    <property type="match status" value="1"/>
</dbReference>
<dbReference type="EMBL" id="FRCS01000003">
    <property type="protein sequence ID" value="SHN16598.1"/>
    <property type="molecule type" value="Genomic_DNA"/>
</dbReference>
<protein>
    <submittedName>
        <fullName evidence="3">Acyl-CoA thioester hydrolase</fullName>
    </submittedName>
</protein>
<dbReference type="STRING" id="134849.SAMN05443668_103371"/>
<proteinExistence type="inferred from homology"/>
<evidence type="ECO:0000313" key="3">
    <source>
        <dbReference type="EMBL" id="SHN16598.1"/>
    </source>
</evidence>
<dbReference type="PANTHER" id="PTHR31793">
    <property type="entry name" value="4-HYDROXYBENZOYL-COA THIOESTERASE FAMILY MEMBER"/>
    <property type="match status" value="1"/>
</dbReference>
<dbReference type="GO" id="GO:0047617">
    <property type="term" value="F:fatty acyl-CoA hydrolase activity"/>
    <property type="evidence" value="ECO:0007669"/>
    <property type="project" value="TreeGrafter"/>
</dbReference>
<dbReference type="Proteomes" id="UP000184440">
    <property type="component" value="Unassembled WGS sequence"/>
</dbReference>
<accession>A0A1M7PHK7</accession>
<dbReference type="RefSeq" id="WP_073256240.1">
    <property type="nucleotide sequence ID" value="NZ_FRCS01000003.1"/>
</dbReference>
<gene>
    <name evidence="3" type="ORF">SAMN05443668_103371</name>
</gene>
<evidence type="ECO:0000256" key="2">
    <source>
        <dbReference type="ARBA" id="ARBA00022801"/>
    </source>
</evidence>
<dbReference type="CDD" id="cd00586">
    <property type="entry name" value="4HBT"/>
    <property type="match status" value="1"/>
</dbReference>
<organism evidence="3 4">
    <name type="scientific">Cryptosporangium aurantiacum</name>
    <dbReference type="NCBI Taxonomy" id="134849"/>
    <lineage>
        <taxon>Bacteria</taxon>
        <taxon>Bacillati</taxon>
        <taxon>Actinomycetota</taxon>
        <taxon>Actinomycetes</taxon>
        <taxon>Cryptosporangiales</taxon>
        <taxon>Cryptosporangiaceae</taxon>
        <taxon>Cryptosporangium</taxon>
    </lineage>
</organism>
<reference evidence="3 4" key="1">
    <citation type="submission" date="2016-11" db="EMBL/GenBank/DDBJ databases">
        <authorList>
            <person name="Jaros S."/>
            <person name="Januszkiewicz K."/>
            <person name="Wedrychowicz H."/>
        </authorList>
    </citation>
    <scope>NUCLEOTIDE SEQUENCE [LARGE SCALE GENOMIC DNA]</scope>
    <source>
        <strain evidence="3 4">DSM 46144</strain>
    </source>
</reference>
<dbReference type="PANTHER" id="PTHR31793:SF27">
    <property type="entry name" value="NOVEL THIOESTERASE SUPERFAMILY DOMAIN AND SAPOSIN A-TYPE DOMAIN CONTAINING PROTEIN (0610012H03RIK)"/>
    <property type="match status" value="1"/>
</dbReference>
<dbReference type="AlphaFoldDB" id="A0A1M7PHK7"/>
<sequence length="155" mass="17469">MSEQRHASERREVWRYPFQHEIHARYGDMDSFQHVNNVAIARFHEDARVAFLRSLFGVEIALRSGEYHFLVAEVRVTYLAEVAYPGAYRIGVGVGRIGRSSIVLNSGLFQGDECLGLCDTVQVNMDHAGPTALPEERRRLLETVRFAAAVPQPAV</sequence>
<keyword evidence="2 3" id="KW-0378">Hydrolase</keyword>
<dbReference type="InterPro" id="IPR029069">
    <property type="entry name" value="HotDog_dom_sf"/>
</dbReference>
<evidence type="ECO:0000313" key="4">
    <source>
        <dbReference type="Proteomes" id="UP000184440"/>
    </source>
</evidence>
<dbReference type="OrthoDB" id="9799036at2"/>
<evidence type="ECO:0000256" key="1">
    <source>
        <dbReference type="ARBA" id="ARBA00005953"/>
    </source>
</evidence>
<keyword evidence="4" id="KW-1185">Reference proteome</keyword>
<comment type="similarity">
    <text evidence="1">Belongs to the 4-hydroxybenzoyl-CoA thioesterase family.</text>
</comment>
<dbReference type="Gene3D" id="3.10.129.10">
    <property type="entry name" value="Hotdog Thioesterase"/>
    <property type="match status" value="1"/>
</dbReference>
<dbReference type="InterPro" id="IPR050563">
    <property type="entry name" value="4-hydroxybenzoyl-CoA_TE"/>
</dbReference>